<proteinExistence type="predicted"/>
<evidence type="ECO:0000313" key="1">
    <source>
        <dbReference type="EMBL" id="THG54459.1"/>
    </source>
</evidence>
<name>A0AC61S703_9BACT</name>
<sequence>MLLNVKSAASAILMLLCAIQYANAAYNLEFDGVSPSSSFQMEPGGSAEKGYTFKVVNPDAAVPAFVSFKKFANKVDPKYRMLTFEYMATGPESQRVLSSMISLNFINSTGTGSSRIVHHNTYTTGTWCRMSFDIGPERDKGLGFGRINQSLWVHFVSLPAGSSVTIRNAKLEEYEFAESPIEISAGKTSFIAPEAFNQGLHNGYGHHSRQPADEVPIKYKNPALDGRFPILAWNGVEPHTSSSGSIDWDRLESDFKDFWNCGFSLTLPTGNPQANAHCLWDNIGRFVFKDTGLKMFLKPGELTDDEVRYYAGAPRLAGWFIRDEPFVFNLHEMRTMVDRVKSIDTEHILYGNIFGCQQHDMTATGARDYDDYVNQYLDQVGIGYLSYDFYPVRQYVATGKRFMHPLFFYNLETASRISQSRGIPFWGFVHSVESNCNVEGTKYPAPSVEEMKIEAFCALAYGAQGIQYFTYGCPYDPEYDYKNSPLDKDGNRTPTWNMVQSVNAEINALSHVFLGAKTRWVANTAENTPEGCRSLTADMLPDGFSAITSDCPTGLCVSLLTNAGTEYLMIVNPDLEAIQQVKIEKTIACKQVTVNGITDPVSDTHALAPGEYVIYLLGKNTPSAPDTSEPYVNPDLRLTDSRSHINEIDLRQKPDASTYINNMGTENWGSYSLTPVTATGLAITPGQAADNWGAWFNYTINVEADGEYDISIKHAVSWDRFRRVASTPALLNQNGALCADYRLDYDPSVNWPAEFAAAMVLEIDGTPVMPANQPVYPANPKADDYDGSVYNAMLADKSSWLQANSATVPEPLQAALRFWPEGGNNEPQPRVNDKPDYTAVKLTAGQHKLTVRSLCSPWQFHGIQIAPSALSGIDVIETETCPEAAEQWFDLRGLPANPDTAAPGLYLRKRGNKVEKIAK</sequence>
<organism evidence="1 2">
    <name type="scientific">Muribaculum caecicola</name>
    <dbReference type="NCBI Taxonomy" id="3038144"/>
    <lineage>
        <taxon>Bacteria</taxon>
        <taxon>Pseudomonadati</taxon>
        <taxon>Bacteroidota</taxon>
        <taxon>Bacteroidia</taxon>
        <taxon>Bacteroidales</taxon>
        <taxon>Muribaculaceae</taxon>
        <taxon>Muribaculum</taxon>
    </lineage>
</organism>
<keyword evidence="2" id="KW-1185">Reference proteome</keyword>
<comment type="caution">
    <text evidence="1">The sequence shown here is derived from an EMBL/GenBank/DDBJ whole genome shotgun (WGS) entry which is preliminary data.</text>
</comment>
<evidence type="ECO:0000313" key="2">
    <source>
        <dbReference type="Proteomes" id="UP000305401"/>
    </source>
</evidence>
<dbReference type="EMBL" id="SSTG01000018">
    <property type="protein sequence ID" value="THG54459.1"/>
    <property type="molecule type" value="Genomic_DNA"/>
</dbReference>
<protein>
    <submittedName>
        <fullName evidence="1">Uncharacterized protein</fullName>
    </submittedName>
</protein>
<dbReference type="Proteomes" id="UP000305401">
    <property type="component" value="Unassembled WGS sequence"/>
</dbReference>
<gene>
    <name evidence="1" type="ORF">E5990_02805</name>
</gene>
<accession>A0AC61S703</accession>
<reference evidence="1" key="1">
    <citation type="submission" date="2019-04" db="EMBL/GenBank/DDBJ databases">
        <title>Microbes associate with the intestines of laboratory mice.</title>
        <authorList>
            <person name="Navarre W."/>
            <person name="Wong E."/>
            <person name="Huang K.C."/>
            <person name="Tropini C."/>
            <person name="Ng K."/>
            <person name="Yu B."/>
        </authorList>
    </citation>
    <scope>NUCLEOTIDE SEQUENCE</scope>
    <source>
        <strain evidence="1">NM86_A22</strain>
    </source>
</reference>